<dbReference type="InterPro" id="IPR002889">
    <property type="entry name" value="WSC_carb-bd"/>
</dbReference>
<reference evidence="3" key="1">
    <citation type="submission" date="2020-05" db="EMBL/GenBank/DDBJ databases">
        <title>Mycena genomes resolve the evolution of fungal bioluminescence.</title>
        <authorList>
            <person name="Tsai I.J."/>
        </authorList>
    </citation>
    <scope>NUCLEOTIDE SEQUENCE</scope>
    <source>
        <strain evidence="3">CCC161011</strain>
    </source>
</reference>
<feature type="domain" description="WSC" evidence="2">
    <location>
        <begin position="168"/>
        <end position="267"/>
    </location>
</feature>
<evidence type="ECO:0000313" key="4">
    <source>
        <dbReference type="Proteomes" id="UP000620124"/>
    </source>
</evidence>
<comment type="caution">
    <text evidence="3">The sequence shown here is derived from an EMBL/GenBank/DDBJ whole genome shotgun (WGS) entry which is preliminary data.</text>
</comment>
<evidence type="ECO:0000313" key="3">
    <source>
        <dbReference type="EMBL" id="KAF7355836.1"/>
    </source>
</evidence>
<dbReference type="EMBL" id="JACAZI010000007">
    <property type="protein sequence ID" value="KAF7355836.1"/>
    <property type="molecule type" value="Genomic_DNA"/>
</dbReference>
<sequence>MPRGNHFAEYYVDTGAVFSPVGVAANPSMAAVACTTAAVTSFLPTRSSSTTTASTASTSSSVPVSSTPIASTANGWYTAIPCATDTPSRVLADAYITSSNTNTPLSYTQQCFSLGFTYAAVEYGDECYCGAGLVSNVSTANISDCDIMQVYNTTHTPPANVAPSGWTPYGTTGCSQDSASRVFTNGVSAGDALASPNTPAACMAHCANLGYSMSGVEYGPECYCGNAWKNGTPLPGIFCYYATYCALLHRGRNIPFALRYPAQFNVSPGKRTCQILIQSWTRQFSWGPVHQV</sequence>
<evidence type="ECO:0000259" key="2">
    <source>
        <dbReference type="PROSITE" id="PS51212"/>
    </source>
</evidence>
<dbReference type="PROSITE" id="PS51257">
    <property type="entry name" value="PROKAR_LIPOPROTEIN"/>
    <property type="match status" value="1"/>
</dbReference>
<dbReference type="PROSITE" id="PS51212">
    <property type="entry name" value="WSC"/>
    <property type="match status" value="1"/>
</dbReference>
<accession>A0A8H6YCH7</accession>
<organism evidence="3 4">
    <name type="scientific">Mycena venus</name>
    <dbReference type="NCBI Taxonomy" id="2733690"/>
    <lineage>
        <taxon>Eukaryota</taxon>
        <taxon>Fungi</taxon>
        <taxon>Dikarya</taxon>
        <taxon>Basidiomycota</taxon>
        <taxon>Agaricomycotina</taxon>
        <taxon>Agaricomycetes</taxon>
        <taxon>Agaricomycetidae</taxon>
        <taxon>Agaricales</taxon>
        <taxon>Marasmiineae</taxon>
        <taxon>Mycenaceae</taxon>
        <taxon>Mycena</taxon>
    </lineage>
</organism>
<gene>
    <name evidence="3" type="ORF">MVEN_00911900</name>
</gene>
<protein>
    <submittedName>
        <fullName evidence="3">WSC-domain-containing protein</fullName>
    </submittedName>
</protein>
<proteinExistence type="predicted"/>
<keyword evidence="4" id="KW-1185">Reference proteome</keyword>
<dbReference type="OrthoDB" id="5985073at2759"/>
<dbReference type="Proteomes" id="UP000620124">
    <property type="component" value="Unassembled WGS sequence"/>
</dbReference>
<name>A0A8H6YCH7_9AGAR</name>
<dbReference type="AlphaFoldDB" id="A0A8H6YCH7"/>
<dbReference type="Pfam" id="PF01822">
    <property type="entry name" value="WSC"/>
    <property type="match status" value="2"/>
</dbReference>
<feature type="region of interest" description="Disordered" evidence="1">
    <location>
        <begin position="47"/>
        <end position="66"/>
    </location>
</feature>
<evidence type="ECO:0000256" key="1">
    <source>
        <dbReference type="SAM" id="MobiDB-lite"/>
    </source>
</evidence>